<dbReference type="GeneID" id="106168404"/>
<dbReference type="Pfam" id="PF13855">
    <property type="entry name" value="LRR_8"/>
    <property type="match status" value="1"/>
</dbReference>
<dbReference type="SMART" id="SM00369">
    <property type="entry name" value="LRR_TYP"/>
    <property type="match status" value="6"/>
</dbReference>
<evidence type="ECO:0000256" key="8">
    <source>
        <dbReference type="ARBA" id="ARBA00023180"/>
    </source>
</evidence>
<keyword evidence="6" id="KW-1133">Transmembrane helix</keyword>
<feature type="domain" description="LRRCT" evidence="10">
    <location>
        <begin position="428"/>
        <end position="480"/>
    </location>
</feature>
<keyword evidence="4 9" id="KW-0732">Signal</keyword>
<dbReference type="PANTHER" id="PTHR24365">
    <property type="entry name" value="TOLL-LIKE RECEPTOR"/>
    <property type="match status" value="1"/>
</dbReference>
<name>A0A1S3IZB9_LINAN</name>
<comment type="subcellular location">
    <subcellularLocation>
        <location evidence="1">Membrane</location>
        <topology evidence="1">Single-pass membrane protein</topology>
    </subcellularLocation>
</comment>
<protein>
    <submittedName>
        <fullName evidence="12">Carboxypeptidase N subunit 2-like</fullName>
    </submittedName>
</protein>
<dbReference type="AlphaFoldDB" id="A0A1S3IZB9"/>
<keyword evidence="5" id="KW-0677">Repeat</keyword>
<dbReference type="SMART" id="SM00082">
    <property type="entry name" value="LRRCT"/>
    <property type="match status" value="1"/>
</dbReference>
<evidence type="ECO:0000256" key="6">
    <source>
        <dbReference type="ARBA" id="ARBA00022989"/>
    </source>
</evidence>
<dbReference type="PANTHER" id="PTHR24365:SF541">
    <property type="entry name" value="PROTEIN TOLL-RELATED"/>
    <property type="match status" value="1"/>
</dbReference>
<keyword evidence="7" id="KW-0472">Membrane</keyword>
<dbReference type="RefSeq" id="XP_013402894.1">
    <property type="nucleotide sequence ID" value="XM_013547440.1"/>
</dbReference>
<keyword evidence="11" id="KW-1185">Reference proteome</keyword>
<evidence type="ECO:0000256" key="5">
    <source>
        <dbReference type="ARBA" id="ARBA00022737"/>
    </source>
</evidence>
<dbReference type="OrthoDB" id="1055097at2759"/>
<dbReference type="KEGG" id="lak:106168404"/>
<dbReference type="Gene3D" id="3.80.10.10">
    <property type="entry name" value="Ribonuclease Inhibitor"/>
    <property type="match status" value="3"/>
</dbReference>
<dbReference type="Pfam" id="PF13306">
    <property type="entry name" value="LRR_5"/>
    <property type="match status" value="1"/>
</dbReference>
<dbReference type="InterPro" id="IPR000483">
    <property type="entry name" value="Cys-rich_flank_reg_C"/>
</dbReference>
<dbReference type="PROSITE" id="PS51450">
    <property type="entry name" value="LRR"/>
    <property type="match status" value="1"/>
</dbReference>
<evidence type="ECO:0000259" key="10">
    <source>
        <dbReference type="SMART" id="SM00082"/>
    </source>
</evidence>
<evidence type="ECO:0000256" key="4">
    <source>
        <dbReference type="ARBA" id="ARBA00022729"/>
    </source>
</evidence>
<evidence type="ECO:0000313" key="11">
    <source>
        <dbReference type="Proteomes" id="UP000085678"/>
    </source>
</evidence>
<feature type="non-terminal residue" evidence="12">
    <location>
        <position position="490"/>
    </location>
</feature>
<sequence length="490" mass="55692">MAHVNSFFALLALACAIPAVSESRNGCRIISKDNLLCASPVTSTDILTFVPRATSSLTVERHVGEGLELTFVFRHFPRLENASVTCEQKCRLVTNFNEHYNEPQHLNRLILQNVVFSAYTLDSFPGLNTLKLLHSNLQLSRESFRKLSKLSGVEISNNKPVELPDHVFSSQGMSLKRLIIRDNAVLRVTHNAFNNLKEMRKLILKSNNVTFLSKHRVEDQIPHKLFRDLVQLEYLDLSDSKLTALPKGIFANSKLLSHLDLSRNELHSLPSEIFKKNWRLRTLLIGGNRFRSLNFLNSLTRLRTLDVSHARIRNTDLSILSRCTTLRKLTMRGIPSVRFSVREIQQLPKYLGHLDLGDTNAISLTSETFHGFLNLTVLVMDNVGLKHMSFVPFSALQRLRYLDVSRNGLHKITEDFALFKGVLDLRDNPLHCNCLLQWMLQIETNRTLSKPDIQGATCFTPAKLRGREPSSISQSDMRCYPPEVTLSIGQ</sequence>
<dbReference type="InterPro" id="IPR032675">
    <property type="entry name" value="LRR_dom_sf"/>
</dbReference>
<evidence type="ECO:0000313" key="12">
    <source>
        <dbReference type="RefSeq" id="XP_013402894.1"/>
    </source>
</evidence>
<feature type="chain" id="PRO_5010251820" evidence="9">
    <location>
        <begin position="24"/>
        <end position="490"/>
    </location>
</feature>
<dbReference type="GO" id="GO:0005886">
    <property type="term" value="C:plasma membrane"/>
    <property type="evidence" value="ECO:0007669"/>
    <property type="project" value="TreeGrafter"/>
</dbReference>
<organism evidence="11 12">
    <name type="scientific">Lingula anatina</name>
    <name type="common">Brachiopod</name>
    <name type="synonym">Lingula unguis</name>
    <dbReference type="NCBI Taxonomy" id="7574"/>
    <lineage>
        <taxon>Eukaryota</taxon>
        <taxon>Metazoa</taxon>
        <taxon>Spiralia</taxon>
        <taxon>Lophotrochozoa</taxon>
        <taxon>Brachiopoda</taxon>
        <taxon>Linguliformea</taxon>
        <taxon>Lingulata</taxon>
        <taxon>Lingulida</taxon>
        <taxon>Linguloidea</taxon>
        <taxon>Lingulidae</taxon>
        <taxon>Lingula</taxon>
    </lineage>
</organism>
<keyword evidence="3" id="KW-0812">Transmembrane</keyword>
<reference evidence="12" key="1">
    <citation type="submission" date="2025-08" db="UniProtKB">
        <authorList>
            <consortium name="RefSeq"/>
        </authorList>
    </citation>
    <scope>IDENTIFICATION</scope>
    <source>
        <tissue evidence="12">Gonads</tissue>
    </source>
</reference>
<keyword evidence="2" id="KW-0433">Leucine-rich repeat</keyword>
<dbReference type="GO" id="GO:0038023">
    <property type="term" value="F:signaling receptor activity"/>
    <property type="evidence" value="ECO:0007669"/>
    <property type="project" value="TreeGrafter"/>
</dbReference>
<dbReference type="InParanoid" id="A0A1S3IZB9"/>
<dbReference type="InterPro" id="IPR026906">
    <property type="entry name" value="LRR_5"/>
</dbReference>
<feature type="signal peptide" evidence="9">
    <location>
        <begin position="1"/>
        <end position="23"/>
    </location>
</feature>
<dbReference type="Proteomes" id="UP000085678">
    <property type="component" value="Unplaced"/>
</dbReference>
<accession>A0A1S3IZB9</accession>
<dbReference type="STRING" id="7574.A0A1S3IZB9"/>
<dbReference type="InterPro" id="IPR003591">
    <property type="entry name" value="Leu-rich_rpt_typical-subtyp"/>
</dbReference>
<dbReference type="SUPFAM" id="SSF52058">
    <property type="entry name" value="L domain-like"/>
    <property type="match status" value="1"/>
</dbReference>
<evidence type="ECO:0000256" key="3">
    <source>
        <dbReference type="ARBA" id="ARBA00022692"/>
    </source>
</evidence>
<gene>
    <name evidence="12" type="primary">LOC106168404</name>
</gene>
<evidence type="ECO:0000256" key="7">
    <source>
        <dbReference type="ARBA" id="ARBA00023136"/>
    </source>
</evidence>
<evidence type="ECO:0000256" key="9">
    <source>
        <dbReference type="SAM" id="SignalP"/>
    </source>
</evidence>
<keyword evidence="8" id="KW-0325">Glycoprotein</keyword>
<dbReference type="InterPro" id="IPR001611">
    <property type="entry name" value="Leu-rich_rpt"/>
</dbReference>
<dbReference type="GO" id="GO:0007165">
    <property type="term" value="P:signal transduction"/>
    <property type="evidence" value="ECO:0007669"/>
    <property type="project" value="TreeGrafter"/>
</dbReference>
<proteinExistence type="predicted"/>
<evidence type="ECO:0000256" key="2">
    <source>
        <dbReference type="ARBA" id="ARBA00022614"/>
    </source>
</evidence>
<evidence type="ECO:0000256" key="1">
    <source>
        <dbReference type="ARBA" id="ARBA00004167"/>
    </source>
</evidence>